<dbReference type="InterPro" id="IPR058584">
    <property type="entry name" value="IMB1_TNPO1-like_TPR"/>
</dbReference>
<sequence>MNPTVPASITNAQELEQVLLCLMVPDSNIIKQAEGVVKLFMKQKECLVGFVSQIKGSSHIGVRQLSAVLMRLKLKNHWKKIEQQTKEEIKQNLLEALLAEATHLVRTSLIELIGVLSCYEISSWPALPQFLMQCVQHEQSAFRELGVSLFNVLVENSPEEMLSNFNQLLGVLQKSLVDTDSNVRIAALKGIRNLVLEIESPNEDEGPAQPNAQLDGVIQTIPQIVEALKTCIAEGKDEEAANSFEIFDELVEHKSTAFDTIVPNLLNFMFEIALNTDLKEDLRGKATTFVEWCISYKPKLMIKIEVIPHMLNVAFKLMSETNEDELEDSYIADDDELTPYDLGSSMIDNAAVEIPSKYIFRDIIERAVPLCQSANLFERRAGITALGVVAEGCQEPAKANLEQIIALIGSGFNDQSKVVRAAAILATSSLAEFCQPEILEHADKLVPFIIHNLDDKSFEIKEKSAYSLDIFTQHMEGEKIKPYLEMILQKFFSILNSNDRKAQEVAIAGISAAANAAGKFFEPYFNQFIVMMKQLMEAEGSDILVMKSRATECVGIIAFAVGKQVFAPYVQPFMQLAFANLQKNNTSEFKEYTFMFFESMAMTLGQDFLPYLESVATYVIEQVCADDNIFDVEGTQGNSIESYGANLADDGDSEDIDEEDDDDMGGFDGSNYKLTVRTSALDERTAAISAACQIAKAVGPHFGKYLHQTVDAVVGYADHFHYSIRRQTMTSIRNLIYAAVPTLENQVDNQELNEDQLIVVNKVLDVLVKILTTEEDKETVARSCESIIEISHKFGLLVLGRHITEIMDGVIQLLRNNTPCNSSEMEDESDHDIVLIDVVADIVDTVAGLLGPSFAPFFEKVFPDLMKYLQPTRPVGDRIMALGTICESFNSLQEHMKPYVQHVLPIILNTIRDDNYNVKRNSIYGVGVVGFFNKDEVQPHMMKVLGALHPIFVEKSKHHPAVVDNACGAIARFIACGIQMPLDQVLPVFLEAMPLREDHEEAPICYTALSMLLENPTPIASVLPKVFQKLVEGLSLPVEKLKDKQKQGIVESIRKFSQQYPQQIQQMISTLSSQEQQALQQIL</sequence>
<dbReference type="InterPro" id="IPR001494">
    <property type="entry name" value="Importin-beta_N"/>
</dbReference>
<protein>
    <submittedName>
        <fullName evidence="11">Importin beta</fullName>
    </submittedName>
</protein>
<evidence type="ECO:0000256" key="4">
    <source>
        <dbReference type="ARBA" id="ARBA00022490"/>
    </source>
</evidence>
<dbReference type="InterPro" id="IPR011989">
    <property type="entry name" value="ARM-like"/>
</dbReference>
<organism evidence="12">
    <name type="scientific">Naegleria gruberi</name>
    <name type="common">Amoeba</name>
    <dbReference type="NCBI Taxonomy" id="5762"/>
    <lineage>
        <taxon>Eukaryota</taxon>
        <taxon>Discoba</taxon>
        <taxon>Heterolobosea</taxon>
        <taxon>Tetramitia</taxon>
        <taxon>Eutetramitia</taxon>
        <taxon>Vahlkampfiidae</taxon>
        <taxon>Naegleria</taxon>
    </lineage>
</organism>
<dbReference type="SUPFAM" id="SSF48371">
    <property type="entry name" value="ARM repeat"/>
    <property type="match status" value="2"/>
</dbReference>
<dbReference type="KEGG" id="ngr:NAEGRDRAFT_80249"/>
<dbReference type="AlphaFoldDB" id="D2VK12"/>
<dbReference type="GeneID" id="8862859"/>
<evidence type="ECO:0000256" key="2">
    <source>
        <dbReference type="ARBA" id="ARBA00004496"/>
    </source>
</evidence>
<dbReference type="InterPro" id="IPR057672">
    <property type="entry name" value="TPR_IPO4/5"/>
</dbReference>
<dbReference type="GO" id="GO:0005737">
    <property type="term" value="C:cytoplasm"/>
    <property type="evidence" value="ECO:0007669"/>
    <property type="project" value="UniProtKB-SubCell"/>
</dbReference>
<dbReference type="Pfam" id="PF25780">
    <property type="entry name" value="TPR_IPO5"/>
    <property type="match status" value="1"/>
</dbReference>
<feature type="region of interest" description="Disordered" evidence="9">
    <location>
        <begin position="641"/>
        <end position="668"/>
    </location>
</feature>
<dbReference type="STRING" id="5762.D2VK12"/>
<evidence type="ECO:0000256" key="3">
    <source>
        <dbReference type="ARBA" id="ARBA00022448"/>
    </source>
</evidence>
<dbReference type="InParanoid" id="D2VK12"/>
<dbReference type="PANTHER" id="PTHR10527">
    <property type="entry name" value="IMPORTIN BETA"/>
    <property type="match status" value="1"/>
</dbReference>
<feature type="domain" description="Importin N-terminal" evidence="10">
    <location>
        <begin position="62"/>
        <end position="99"/>
    </location>
</feature>
<keyword evidence="3" id="KW-0813">Transport</keyword>
<keyword evidence="7" id="KW-0539">Nucleus</keyword>
<gene>
    <name evidence="11" type="ORF">NAEGRDRAFT_80249</name>
</gene>
<dbReference type="OMA" id="ANACGCV"/>
<dbReference type="InterPro" id="IPR016024">
    <property type="entry name" value="ARM-type_fold"/>
</dbReference>
<evidence type="ECO:0000256" key="9">
    <source>
        <dbReference type="SAM" id="MobiDB-lite"/>
    </source>
</evidence>
<dbReference type="Proteomes" id="UP000006671">
    <property type="component" value="Unassembled WGS sequence"/>
</dbReference>
<evidence type="ECO:0000256" key="1">
    <source>
        <dbReference type="ARBA" id="ARBA00004123"/>
    </source>
</evidence>
<proteinExistence type="predicted"/>
<reference evidence="11 12" key="1">
    <citation type="journal article" date="2010" name="Cell">
        <title>The genome of Naegleria gruberi illuminates early eukaryotic versatility.</title>
        <authorList>
            <person name="Fritz-Laylin L.K."/>
            <person name="Prochnik S.E."/>
            <person name="Ginger M.L."/>
            <person name="Dacks J.B."/>
            <person name="Carpenter M.L."/>
            <person name="Field M.C."/>
            <person name="Kuo A."/>
            <person name="Paredez A."/>
            <person name="Chapman J."/>
            <person name="Pham J."/>
            <person name="Shu S."/>
            <person name="Neupane R."/>
            <person name="Cipriano M."/>
            <person name="Mancuso J."/>
            <person name="Tu H."/>
            <person name="Salamov A."/>
            <person name="Lindquist E."/>
            <person name="Shapiro H."/>
            <person name="Lucas S."/>
            <person name="Grigoriev I.V."/>
            <person name="Cande W.Z."/>
            <person name="Fulton C."/>
            <person name="Rokhsar D.S."/>
            <person name="Dawson S.C."/>
        </authorList>
    </citation>
    <scope>NUCLEOTIDE SEQUENCE [LARGE SCALE GENOMIC DNA]</scope>
    <source>
        <strain evidence="11 12">NEG-M</strain>
    </source>
</reference>
<evidence type="ECO:0000313" key="12">
    <source>
        <dbReference type="Proteomes" id="UP000006671"/>
    </source>
</evidence>
<feature type="repeat" description="HEAT" evidence="8">
    <location>
        <begin position="445"/>
        <end position="483"/>
    </location>
</feature>
<evidence type="ECO:0000259" key="10">
    <source>
        <dbReference type="PROSITE" id="PS50166"/>
    </source>
</evidence>
<evidence type="ECO:0000256" key="7">
    <source>
        <dbReference type="ARBA" id="ARBA00023242"/>
    </source>
</evidence>
<evidence type="ECO:0000256" key="5">
    <source>
        <dbReference type="ARBA" id="ARBA00022737"/>
    </source>
</evidence>
<keyword evidence="6" id="KW-0653">Protein transport</keyword>
<accession>D2VK12</accession>
<dbReference type="GO" id="GO:0031267">
    <property type="term" value="F:small GTPase binding"/>
    <property type="evidence" value="ECO:0007669"/>
    <property type="project" value="InterPro"/>
</dbReference>
<keyword evidence="12" id="KW-1185">Reference proteome</keyword>
<feature type="compositionally biased region" description="Acidic residues" evidence="9">
    <location>
        <begin position="649"/>
        <end position="665"/>
    </location>
</feature>
<dbReference type="VEuPathDB" id="AmoebaDB:NAEGRDRAFT_80249"/>
<keyword evidence="4" id="KW-0963">Cytoplasm</keyword>
<evidence type="ECO:0000256" key="6">
    <source>
        <dbReference type="ARBA" id="ARBA00022927"/>
    </source>
</evidence>
<evidence type="ECO:0000313" key="11">
    <source>
        <dbReference type="EMBL" id="EFC42781.1"/>
    </source>
</evidence>
<dbReference type="PROSITE" id="PS50077">
    <property type="entry name" value="HEAT_REPEAT"/>
    <property type="match status" value="1"/>
</dbReference>
<dbReference type="OrthoDB" id="7862313at2759"/>
<dbReference type="Pfam" id="PF03810">
    <property type="entry name" value="IBN_N"/>
    <property type="match status" value="1"/>
</dbReference>
<dbReference type="FunCoup" id="D2VK12">
    <property type="interactions" value="500"/>
</dbReference>
<dbReference type="EMBL" id="GG738877">
    <property type="protein sequence ID" value="EFC42781.1"/>
    <property type="molecule type" value="Genomic_DNA"/>
</dbReference>
<dbReference type="Gene3D" id="1.25.10.10">
    <property type="entry name" value="Leucine-rich Repeat Variant"/>
    <property type="match status" value="1"/>
</dbReference>
<name>D2VK12_NAEGR</name>
<dbReference type="RefSeq" id="XP_002675525.1">
    <property type="nucleotide sequence ID" value="XM_002675479.1"/>
</dbReference>
<dbReference type="PROSITE" id="PS50166">
    <property type="entry name" value="IMPORTIN_B_NT"/>
    <property type="match status" value="1"/>
</dbReference>
<dbReference type="GO" id="GO:0006606">
    <property type="term" value="P:protein import into nucleus"/>
    <property type="evidence" value="ECO:0007669"/>
    <property type="project" value="InterPro"/>
</dbReference>
<evidence type="ECO:0000256" key="8">
    <source>
        <dbReference type="PROSITE-ProRule" id="PRU00103"/>
    </source>
</evidence>
<dbReference type="InterPro" id="IPR021133">
    <property type="entry name" value="HEAT_type_2"/>
</dbReference>
<dbReference type="InterPro" id="IPR040122">
    <property type="entry name" value="Importin_beta"/>
</dbReference>
<dbReference type="Pfam" id="PF25574">
    <property type="entry name" value="TPR_IMB1"/>
    <property type="match status" value="1"/>
</dbReference>
<comment type="subcellular location">
    <subcellularLocation>
        <location evidence="2">Cytoplasm</location>
    </subcellularLocation>
    <subcellularLocation>
        <location evidence="1">Nucleus</location>
    </subcellularLocation>
</comment>
<keyword evidence="5" id="KW-0677">Repeat</keyword>
<dbReference type="eggNOG" id="KOG2171">
    <property type="taxonomic scope" value="Eukaryota"/>
</dbReference>